<dbReference type="CDD" id="cd05233">
    <property type="entry name" value="SDR_c"/>
    <property type="match status" value="1"/>
</dbReference>
<comment type="similarity">
    <text evidence="1">Belongs to the short-chain dehydrogenases/reductases (SDR) family.</text>
</comment>
<name>A0A926IKZ8_9FIRM</name>
<dbReference type="PANTHER" id="PTHR42760">
    <property type="entry name" value="SHORT-CHAIN DEHYDROGENASES/REDUCTASES FAMILY MEMBER"/>
    <property type="match status" value="1"/>
</dbReference>
<organism evidence="3 4">
    <name type="scientific">Paratissierella segnis</name>
    <dbReference type="NCBI Taxonomy" id="2763679"/>
    <lineage>
        <taxon>Bacteria</taxon>
        <taxon>Bacillati</taxon>
        <taxon>Bacillota</taxon>
        <taxon>Tissierellia</taxon>
        <taxon>Tissierellales</taxon>
        <taxon>Tissierellaceae</taxon>
        <taxon>Paratissierella</taxon>
    </lineage>
</organism>
<sequence length="254" mass="26746">MERLSGKSVVVTGASSGMGKAIATLFAQEGANVIAVARREERLKALETELKDVPGKFVSYVGDISKRETNEAMIDFAVKQFGKFDILINNAGIMDDMSGVGDLTDEMYERLMAVNTYGPMCAMRKAVNVFKKSGTEGAIVNIASIGGYRFNSAGASYVASKAAVIALTTNTAMMYAPDKIRCNAIAPGGISTEIGSTMTSINPNGYGRIQNLLKCQIAVGEAENIANAALFLVSDEAKFVSGAVLLVDGGWGAI</sequence>
<dbReference type="GO" id="GO:0008206">
    <property type="term" value="P:bile acid metabolic process"/>
    <property type="evidence" value="ECO:0007669"/>
    <property type="project" value="UniProtKB-ARBA"/>
</dbReference>
<comment type="caution">
    <text evidence="3">The sequence shown here is derived from an EMBL/GenBank/DDBJ whole genome shotgun (WGS) entry which is preliminary data.</text>
</comment>
<dbReference type="NCBIfam" id="NF005559">
    <property type="entry name" value="PRK07231.1"/>
    <property type="match status" value="1"/>
</dbReference>
<dbReference type="PRINTS" id="PR00080">
    <property type="entry name" value="SDRFAMILY"/>
</dbReference>
<dbReference type="SUPFAM" id="SSF51735">
    <property type="entry name" value="NAD(P)-binding Rossmann-fold domains"/>
    <property type="match status" value="1"/>
</dbReference>
<evidence type="ECO:0000313" key="3">
    <source>
        <dbReference type="EMBL" id="MBC8589036.1"/>
    </source>
</evidence>
<dbReference type="FunFam" id="3.40.50.720:FF:000084">
    <property type="entry name" value="Short-chain dehydrogenase reductase"/>
    <property type="match status" value="1"/>
</dbReference>
<accession>A0A926IKZ8</accession>
<evidence type="ECO:0000256" key="2">
    <source>
        <dbReference type="ARBA" id="ARBA00023002"/>
    </source>
</evidence>
<evidence type="ECO:0000313" key="4">
    <source>
        <dbReference type="Proteomes" id="UP000601171"/>
    </source>
</evidence>
<dbReference type="InterPro" id="IPR020904">
    <property type="entry name" value="Sc_DH/Rdtase_CS"/>
</dbReference>
<dbReference type="InterPro" id="IPR036291">
    <property type="entry name" value="NAD(P)-bd_dom_sf"/>
</dbReference>
<protein>
    <submittedName>
        <fullName evidence="3">Glucose 1-dehydrogenase</fullName>
        <ecNumber evidence="3">1.1.1.47</ecNumber>
    </submittedName>
</protein>
<dbReference type="Proteomes" id="UP000601171">
    <property type="component" value="Unassembled WGS sequence"/>
</dbReference>
<dbReference type="PROSITE" id="PS00061">
    <property type="entry name" value="ADH_SHORT"/>
    <property type="match status" value="1"/>
</dbReference>
<dbReference type="InterPro" id="IPR002347">
    <property type="entry name" value="SDR_fam"/>
</dbReference>
<keyword evidence="2 3" id="KW-0560">Oxidoreductase</keyword>
<proteinExistence type="inferred from homology"/>
<dbReference type="GO" id="GO:0047936">
    <property type="term" value="F:glucose 1-dehydrogenase [NAD(P)+] activity"/>
    <property type="evidence" value="ECO:0007669"/>
    <property type="project" value="UniProtKB-EC"/>
</dbReference>
<evidence type="ECO:0000256" key="1">
    <source>
        <dbReference type="ARBA" id="ARBA00006484"/>
    </source>
</evidence>
<dbReference type="Pfam" id="PF13561">
    <property type="entry name" value="adh_short_C2"/>
    <property type="match status" value="1"/>
</dbReference>
<dbReference type="AlphaFoldDB" id="A0A926IKZ8"/>
<dbReference type="EMBL" id="JACRTG010000030">
    <property type="protein sequence ID" value="MBC8589036.1"/>
    <property type="molecule type" value="Genomic_DNA"/>
</dbReference>
<dbReference type="PRINTS" id="PR00081">
    <property type="entry name" value="GDHRDH"/>
</dbReference>
<reference evidence="3" key="1">
    <citation type="submission" date="2020-08" db="EMBL/GenBank/DDBJ databases">
        <title>Genome public.</title>
        <authorList>
            <person name="Liu C."/>
            <person name="Sun Q."/>
        </authorList>
    </citation>
    <scope>NUCLEOTIDE SEQUENCE</scope>
    <source>
        <strain evidence="3">BX21</strain>
    </source>
</reference>
<keyword evidence="4" id="KW-1185">Reference proteome</keyword>
<gene>
    <name evidence="3" type="ORF">H8707_12510</name>
</gene>
<dbReference type="Gene3D" id="3.40.50.720">
    <property type="entry name" value="NAD(P)-binding Rossmann-like Domain"/>
    <property type="match status" value="1"/>
</dbReference>
<dbReference type="RefSeq" id="WP_262430501.1">
    <property type="nucleotide sequence ID" value="NZ_JACRTG010000030.1"/>
</dbReference>
<dbReference type="EC" id="1.1.1.47" evidence="3"/>